<dbReference type="EMBL" id="BAABIK010000001">
    <property type="protein sequence ID" value="GAA4927392.1"/>
    <property type="molecule type" value="Genomic_DNA"/>
</dbReference>
<sequence length="88" mass="9274">MGELEIIDQLTTEARKRGIALKRGRGYSVAIAGTTVTATDNLASFPTSTGATRHIAVLDRLGAAKVVDLVVADADPAAVFAHKRRART</sequence>
<name>A0ABP9G3Q3_9ACTN</name>
<protein>
    <submittedName>
        <fullName evidence="1">Uncharacterized protein</fullName>
    </submittedName>
</protein>
<organism evidence="1 2">
    <name type="scientific">Streptomonospora halophila</name>
    <dbReference type="NCBI Taxonomy" id="427369"/>
    <lineage>
        <taxon>Bacteria</taxon>
        <taxon>Bacillati</taxon>
        <taxon>Actinomycetota</taxon>
        <taxon>Actinomycetes</taxon>
        <taxon>Streptosporangiales</taxon>
        <taxon>Nocardiopsidaceae</taxon>
        <taxon>Streptomonospora</taxon>
    </lineage>
</organism>
<gene>
    <name evidence="1" type="ORF">GCM10023224_02970</name>
</gene>
<keyword evidence="2" id="KW-1185">Reference proteome</keyword>
<evidence type="ECO:0000313" key="1">
    <source>
        <dbReference type="EMBL" id="GAA4927392.1"/>
    </source>
</evidence>
<proteinExistence type="predicted"/>
<dbReference type="RefSeq" id="WP_345555129.1">
    <property type="nucleotide sequence ID" value="NZ_BAABIK010000001.1"/>
</dbReference>
<dbReference type="Proteomes" id="UP001499993">
    <property type="component" value="Unassembled WGS sequence"/>
</dbReference>
<evidence type="ECO:0000313" key="2">
    <source>
        <dbReference type="Proteomes" id="UP001499993"/>
    </source>
</evidence>
<accession>A0ABP9G3Q3</accession>
<comment type="caution">
    <text evidence="1">The sequence shown here is derived from an EMBL/GenBank/DDBJ whole genome shotgun (WGS) entry which is preliminary data.</text>
</comment>
<reference evidence="2" key="1">
    <citation type="journal article" date="2019" name="Int. J. Syst. Evol. Microbiol.">
        <title>The Global Catalogue of Microorganisms (GCM) 10K type strain sequencing project: providing services to taxonomists for standard genome sequencing and annotation.</title>
        <authorList>
            <consortium name="The Broad Institute Genomics Platform"/>
            <consortium name="The Broad Institute Genome Sequencing Center for Infectious Disease"/>
            <person name="Wu L."/>
            <person name="Ma J."/>
        </authorList>
    </citation>
    <scope>NUCLEOTIDE SEQUENCE [LARGE SCALE GENOMIC DNA]</scope>
    <source>
        <strain evidence="2">JCM 18123</strain>
    </source>
</reference>